<reference evidence="7" key="1">
    <citation type="submission" date="2022-08" db="EMBL/GenBank/DDBJ databases">
        <title>Whole genome sequencing of non-tuberculosis mycobacteria type-strains.</title>
        <authorList>
            <person name="Igarashi Y."/>
            <person name="Osugi A."/>
            <person name="Mitarai S."/>
        </authorList>
    </citation>
    <scope>NUCLEOTIDE SEQUENCE</scope>
    <source>
        <strain evidence="7">DSM 45127</strain>
    </source>
</reference>
<organism evidence="7 8">
    <name type="scientific">Mycobacterium paraterrae</name>
    <dbReference type="NCBI Taxonomy" id="577492"/>
    <lineage>
        <taxon>Bacteria</taxon>
        <taxon>Bacillati</taxon>
        <taxon>Actinomycetota</taxon>
        <taxon>Actinomycetes</taxon>
        <taxon>Mycobacteriales</taxon>
        <taxon>Mycobacteriaceae</taxon>
        <taxon>Mycobacterium</taxon>
    </lineage>
</organism>
<protein>
    <submittedName>
        <fullName evidence="7">Molybdopterin-dependent oxidoreductase</fullName>
    </submittedName>
</protein>
<evidence type="ECO:0000259" key="6">
    <source>
        <dbReference type="PROSITE" id="PS51669"/>
    </source>
</evidence>
<evidence type="ECO:0000313" key="8">
    <source>
        <dbReference type="Proteomes" id="UP001055336"/>
    </source>
</evidence>
<dbReference type="Gene3D" id="2.40.40.20">
    <property type="match status" value="1"/>
</dbReference>
<keyword evidence="3" id="KW-0560">Oxidoreductase</keyword>
<dbReference type="InterPro" id="IPR050123">
    <property type="entry name" value="Prok_molybdopt-oxidoreductase"/>
</dbReference>
<dbReference type="EMBL" id="CP092488">
    <property type="protein sequence ID" value="UMB68763.1"/>
    <property type="molecule type" value="Genomic_DNA"/>
</dbReference>
<evidence type="ECO:0000256" key="2">
    <source>
        <dbReference type="ARBA" id="ARBA00022723"/>
    </source>
</evidence>
<keyword evidence="2" id="KW-0479">Metal-binding</keyword>
<dbReference type="Pfam" id="PF04879">
    <property type="entry name" value="Molybdop_Fe4S4"/>
    <property type="match status" value="1"/>
</dbReference>
<sequence>MSDTRTALRICPLCEATCGLTLTISGGRVTGARGDRDDVFSAGFICPKGASFGELDNDPDRLTRPLVRRDGVLSEATWDEAYAVVADRLGEVIREHGGSSVGVYFGNPNAHTIAGSLYAPLVIRGLGTRQVYSASTLDQMPKHVALGLMFGSPLAFTVPDLDRTDYLVIIGANPLVSNGSLATAPDFPGKLRALRKRGGRLVVIDPARTRTAELADRHLAPRPGTDAALLFAVVHALFEENLVATDLGGIAAHVNGLDEVRALADDFAPEAVASYCGVSADDIRTLAREIAAAPTAAVYGRIGTSTVEFGTVTSWLVDVINILTGNLDRPGGAMFPLGATAPAPRPPKPGKGFRIGRWHSRVSGYPEALSELPAAALAEEIDTAGEGQIKAMVTIAGNPVLSAPDGDRLDRALESVGFMLSIDPYLNETTRHADVILPPPPPAQSAHFDVALNNLAVRNNVRYSPPALPLDARPDEPEILSRIALILYGLPPDGDVALVDDQVIATTLTKETADPDSPVAGRAVDELTAMLIEGPGYERRLDMMLRLGPYGDAFGANPGGLTLERLKATPHGIDLGPLQPRIPEVLRTPTGRIELAPQPLIADVERLRDSVGRNDDRFILIGRRHLRSNNSWMHNLPALSGGTNRCTLQIHPDDAADLGLTDIAIIKGPGGELVAPVEVTDGIRRGVVSLPHGWGHDRDGTGQQLAASQAGVNVNQLNDGTHLDPLSGTAVLNGIPVDIAPAG</sequence>
<dbReference type="SMART" id="SM00926">
    <property type="entry name" value="Molybdop_Fe4S4"/>
    <property type="match status" value="1"/>
</dbReference>
<dbReference type="SUPFAM" id="SSF53706">
    <property type="entry name" value="Formate dehydrogenase/DMSO reductase, domains 1-3"/>
    <property type="match status" value="1"/>
</dbReference>
<dbReference type="Gene3D" id="3.40.50.740">
    <property type="match status" value="1"/>
</dbReference>
<evidence type="ECO:0000256" key="3">
    <source>
        <dbReference type="ARBA" id="ARBA00023002"/>
    </source>
</evidence>
<evidence type="ECO:0000313" key="7">
    <source>
        <dbReference type="EMBL" id="UMB68763.1"/>
    </source>
</evidence>
<evidence type="ECO:0000256" key="1">
    <source>
        <dbReference type="ARBA" id="ARBA00022485"/>
    </source>
</evidence>
<dbReference type="InterPro" id="IPR006656">
    <property type="entry name" value="Mopterin_OxRdtase"/>
</dbReference>
<gene>
    <name evidence="7" type="ORF">MKK62_20520</name>
</gene>
<dbReference type="InterPro" id="IPR009010">
    <property type="entry name" value="Asp_de-COase-like_dom_sf"/>
</dbReference>
<keyword evidence="1" id="KW-0004">4Fe-4S</keyword>
<keyword evidence="5" id="KW-0411">Iron-sulfur</keyword>
<keyword evidence="4" id="KW-0408">Iron</keyword>
<dbReference type="PROSITE" id="PS51669">
    <property type="entry name" value="4FE4S_MOW_BIS_MGD"/>
    <property type="match status" value="1"/>
</dbReference>
<dbReference type="PANTHER" id="PTHR43105">
    <property type="entry name" value="RESPIRATORY NITRATE REDUCTASE"/>
    <property type="match status" value="1"/>
</dbReference>
<feature type="domain" description="4Fe-4S Mo/W bis-MGD-type" evidence="6">
    <location>
        <begin position="4"/>
        <end position="60"/>
    </location>
</feature>
<dbReference type="InterPro" id="IPR006963">
    <property type="entry name" value="Mopterin_OxRdtase_4Fe-4S_dom"/>
</dbReference>
<dbReference type="Gene3D" id="2.20.25.90">
    <property type="entry name" value="ADC-like domains"/>
    <property type="match status" value="1"/>
</dbReference>
<evidence type="ECO:0000256" key="5">
    <source>
        <dbReference type="ARBA" id="ARBA00023014"/>
    </source>
</evidence>
<dbReference type="Gene3D" id="3.40.228.10">
    <property type="entry name" value="Dimethylsulfoxide Reductase, domain 2"/>
    <property type="match status" value="1"/>
</dbReference>
<name>A0ABY3VMM5_9MYCO</name>
<dbReference type="Pfam" id="PF01568">
    <property type="entry name" value="Molydop_binding"/>
    <property type="match status" value="1"/>
</dbReference>
<dbReference type="PANTHER" id="PTHR43105:SF9">
    <property type="entry name" value="NADPH-FE(3+) OXIDOREDUCTASE SUBUNIT ALPHA"/>
    <property type="match status" value="1"/>
</dbReference>
<accession>A0ABY3VMM5</accession>
<evidence type="ECO:0000256" key="4">
    <source>
        <dbReference type="ARBA" id="ARBA00023004"/>
    </source>
</evidence>
<keyword evidence="8" id="KW-1185">Reference proteome</keyword>
<dbReference type="RefSeq" id="WP_240260294.1">
    <property type="nucleotide sequence ID" value="NZ_CP092488.2"/>
</dbReference>
<dbReference type="Proteomes" id="UP001055336">
    <property type="component" value="Chromosome"/>
</dbReference>
<dbReference type="InterPro" id="IPR006657">
    <property type="entry name" value="MoPterin_dinucl-bd_dom"/>
</dbReference>
<dbReference type="SUPFAM" id="SSF50692">
    <property type="entry name" value="ADC-like"/>
    <property type="match status" value="1"/>
</dbReference>
<dbReference type="Pfam" id="PF00384">
    <property type="entry name" value="Molybdopterin"/>
    <property type="match status" value="1"/>
</dbReference>
<proteinExistence type="predicted"/>